<feature type="transmembrane region" description="Helical" evidence="6">
    <location>
        <begin position="338"/>
        <end position="356"/>
    </location>
</feature>
<feature type="domain" description="Major facilitator superfamily associated" evidence="7">
    <location>
        <begin position="6"/>
        <end position="425"/>
    </location>
</feature>
<gene>
    <name evidence="8" type="ORF">EB796_005664</name>
</gene>
<evidence type="ECO:0000256" key="4">
    <source>
        <dbReference type="ARBA" id="ARBA00022989"/>
    </source>
</evidence>
<proteinExistence type="inferred from homology"/>
<dbReference type="Gene3D" id="1.20.1250.20">
    <property type="entry name" value="MFS general substrate transporter like domains"/>
    <property type="match status" value="2"/>
</dbReference>
<dbReference type="InterPro" id="IPR024989">
    <property type="entry name" value="MFS_assoc_dom"/>
</dbReference>
<dbReference type="Proteomes" id="UP000593567">
    <property type="component" value="Unassembled WGS sequence"/>
</dbReference>
<feature type="transmembrane region" description="Helical" evidence="6">
    <location>
        <begin position="393"/>
        <end position="415"/>
    </location>
</feature>
<feature type="transmembrane region" description="Helical" evidence="6">
    <location>
        <begin position="271"/>
        <end position="295"/>
    </location>
</feature>
<evidence type="ECO:0000256" key="1">
    <source>
        <dbReference type="ARBA" id="ARBA00004141"/>
    </source>
</evidence>
<dbReference type="GO" id="GO:0016020">
    <property type="term" value="C:membrane"/>
    <property type="evidence" value="ECO:0007669"/>
    <property type="project" value="UniProtKB-SubCell"/>
</dbReference>
<dbReference type="OrthoDB" id="6142467at2759"/>
<reference evidence="8" key="1">
    <citation type="submission" date="2020-06" db="EMBL/GenBank/DDBJ databases">
        <title>Draft genome of Bugula neritina, a colonial animal packing powerful symbionts and potential medicines.</title>
        <authorList>
            <person name="Rayko M."/>
        </authorList>
    </citation>
    <scope>NUCLEOTIDE SEQUENCE [LARGE SCALE GENOMIC DNA]</scope>
    <source>
        <strain evidence="8">Kwan_BN1</strain>
    </source>
</reference>
<feature type="transmembrane region" description="Helical" evidence="6">
    <location>
        <begin position="195"/>
        <end position="212"/>
    </location>
</feature>
<evidence type="ECO:0000256" key="6">
    <source>
        <dbReference type="SAM" id="Phobius"/>
    </source>
</evidence>
<feature type="transmembrane region" description="Helical" evidence="6">
    <location>
        <begin position="152"/>
        <end position="174"/>
    </location>
</feature>
<dbReference type="InterPro" id="IPR051717">
    <property type="entry name" value="MFS_MFSD6"/>
</dbReference>
<dbReference type="AlphaFoldDB" id="A0A7J7KEY6"/>
<dbReference type="SUPFAM" id="SSF103473">
    <property type="entry name" value="MFS general substrate transporter"/>
    <property type="match status" value="1"/>
</dbReference>
<evidence type="ECO:0000256" key="2">
    <source>
        <dbReference type="ARBA" id="ARBA00005241"/>
    </source>
</evidence>
<protein>
    <recommendedName>
        <fullName evidence="7">Major facilitator superfamily associated domain-containing protein</fullName>
    </recommendedName>
</protein>
<keyword evidence="3 6" id="KW-0812">Transmembrane</keyword>
<sequence>MTFFKNAIVGFVADKFQSHKLILILSCICTGPLYASMLAVPAISLSSQPIRVSYATLQCNSVDLINSPSSPNISCDQPLPCHQPNMCLQYTSQICSIQCHLNNNVSIAINSSQITFKNSSSIITYQSAEDTVSCTVSFDCEYDTPPADFTSLTFWLCLVIGVMAALFGSNELMMNDAIALSLLGEDRKRWGRSRLWGSAGYGLSALLVSILIEKLGLKQTVVANQIDYTPAFYIYLLLSLSSGAVAYFHPKGNVAKSSQVITGLKSILQNVRVVSFLFIILVLGFYNGIVMTYAFLYLRVTFHATQINIGLCVLVSVLVEFPIFFIGGWIVEKVGTLPCLYLAMAAYAVRFISYVYIPGPMWAIAVETTHMFTFGLMFTAANMHAGKITTKGYTGTIVGLINGIKWGLGLGLGSLLGGIFADTYKTELDPFGYKILFRCCAVSCGVFLVVFILINEGVIRFLCTPAAQANSDSEGKDVKIAFIAKKDAEKAELPESENLVKKEGV</sequence>
<organism evidence="8 9">
    <name type="scientific">Bugula neritina</name>
    <name type="common">Brown bryozoan</name>
    <name type="synonym">Sertularia neritina</name>
    <dbReference type="NCBI Taxonomy" id="10212"/>
    <lineage>
        <taxon>Eukaryota</taxon>
        <taxon>Metazoa</taxon>
        <taxon>Spiralia</taxon>
        <taxon>Lophotrochozoa</taxon>
        <taxon>Bryozoa</taxon>
        <taxon>Gymnolaemata</taxon>
        <taxon>Cheilostomatida</taxon>
        <taxon>Flustrina</taxon>
        <taxon>Buguloidea</taxon>
        <taxon>Bugulidae</taxon>
        <taxon>Bugula</taxon>
    </lineage>
</organism>
<evidence type="ECO:0000256" key="3">
    <source>
        <dbReference type="ARBA" id="ARBA00022692"/>
    </source>
</evidence>
<comment type="caution">
    <text evidence="8">The sequence shown here is derived from an EMBL/GenBank/DDBJ whole genome shotgun (WGS) entry which is preliminary data.</text>
</comment>
<feature type="transmembrane region" description="Helical" evidence="6">
    <location>
        <begin position="435"/>
        <end position="454"/>
    </location>
</feature>
<feature type="transmembrane region" description="Helical" evidence="6">
    <location>
        <begin position="21"/>
        <end position="43"/>
    </location>
</feature>
<keyword evidence="4 6" id="KW-1133">Transmembrane helix</keyword>
<dbReference type="PANTHER" id="PTHR16172:SF41">
    <property type="entry name" value="MAJOR FACILITATOR SUPERFAMILY DOMAIN-CONTAINING PROTEIN 6-LIKE"/>
    <property type="match status" value="1"/>
</dbReference>
<comment type="subcellular location">
    <subcellularLocation>
        <location evidence="1">Membrane</location>
        <topology evidence="1">Multi-pass membrane protein</topology>
    </subcellularLocation>
</comment>
<name>A0A7J7KEY6_BUGNE</name>
<keyword evidence="9" id="KW-1185">Reference proteome</keyword>
<feature type="transmembrane region" description="Helical" evidence="6">
    <location>
        <begin position="232"/>
        <end position="250"/>
    </location>
</feature>
<accession>A0A7J7KEY6</accession>
<dbReference type="Pfam" id="PF12832">
    <property type="entry name" value="MFS_1_like"/>
    <property type="match status" value="1"/>
</dbReference>
<dbReference type="InterPro" id="IPR036259">
    <property type="entry name" value="MFS_trans_sf"/>
</dbReference>
<evidence type="ECO:0000313" key="9">
    <source>
        <dbReference type="Proteomes" id="UP000593567"/>
    </source>
</evidence>
<dbReference type="EMBL" id="VXIV02000791">
    <property type="protein sequence ID" value="KAF6036036.1"/>
    <property type="molecule type" value="Genomic_DNA"/>
</dbReference>
<evidence type="ECO:0000259" key="7">
    <source>
        <dbReference type="Pfam" id="PF12832"/>
    </source>
</evidence>
<feature type="transmembrane region" description="Helical" evidence="6">
    <location>
        <begin position="307"/>
        <end position="331"/>
    </location>
</feature>
<keyword evidence="5 6" id="KW-0472">Membrane</keyword>
<feature type="transmembrane region" description="Helical" evidence="6">
    <location>
        <begin position="362"/>
        <end position="381"/>
    </location>
</feature>
<dbReference type="PANTHER" id="PTHR16172">
    <property type="entry name" value="MAJOR FACILITATOR SUPERFAMILY DOMAIN-CONTAINING PROTEIN 6-LIKE"/>
    <property type="match status" value="1"/>
</dbReference>
<comment type="similarity">
    <text evidence="2">Belongs to the major facilitator superfamily. MFSD6 family.</text>
</comment>
<evidence type="ECO:0000313" key="8">
    <source>
        <dbReference type="EMBL" id="KAF6036036.1"/>
    </source>
</evidence>
<evidence type="ECO:0000256" key="5">
    <source>
        <dbReference type="ARBA" id="ARBA00023136"/>
    </source>
</evidence>